<name>A0A2G1W548_9BACT</name>
<accession>A0A2G1W548</accession>
<dbReference type="Proteomes" id="UP000225740">
    <property type="component" value="Unassembled WGS sequence"/>
</dbReference>
<sequence length="117" mass="12658">MSVLRRRQIFSGGFAANLIACSGPDEPPTEIEVVFRPTATQRPIRVVVVCLLHLGMDERGHRSGSGNCLDDAQTSTVHNIDGYHLSGRNVGAGFLAIDFSIDRHIIEFGLGNSVGIR</sequence>
<dbReference type="RefSeq" id="WP_099261677.1">
    <property type="nucleotide sequence ID" value="NZ_NIZW01000012.1"/>
</dbReference>
<comment type="caution">
    <text evidence="1">The sequence shown here is derived from an EMBL/GenBank/DDBJ whole genome shotgun (WGS) entry which is preliminary data.</text>
</comment>
<proteinExistence type="predicted"/>
<gene>
    <name evidence="1" type="ORF">CEE69_16080</name>
</gene>
<dbReference type="EMBL" id="NIZW01000012">
    <property type="protein sequence ID" value="PHQ34168.1"/>
    <property type="molecule type" value="Genomic_DNA"/>
</dbReference>
<organism evidence="1 2">
    <name type="scientific">Rhodopirellula bahusiensis</name>
    <dbReference type="NCBI Taxonomy" id="2014065"/>
    <lineage>
        <taxon>Bacteria</taxon>
        <taxon>Pseudomonadati</taxon>
        <taxon>Planctomycetota</taxon>
        <taxon>Planctomycetia</taxon>
        <taxon>Pirellulales</taxon>
        <taxon>Pirellulaceae</taxon>
        <taxon>Rhodopirellula</taxon>
    </lineage>
</organism>
<evidence type="ECO:0000313" key="2">
    <source>
        <dbReference type="Proteomes" id="UP000225740"/>
    </source>
</evidence>
<dbReference type="GeneID" id="90609580"/>
<protein>
    <submittedName>
        <fullName evidence="1">Uncharacterized protein</fullName>
    </submittedName>
</protein>
<evidence type="ECO:0000313" key="1">
    <source>
        <dbReference type="EMBL" id="PHQ34168.1"/>
    </source>
</evidence>
<keyword evidence="2" id="KW-1185">Reference proteome</keyword>
<reference evidence="1 2" key="1">
    <citation type="submission" date="2017-06" db="EMBL/GenBank/DDBJ databases">
        <title>Description of Rhodopirellula bahusiensis sp. nov.</title>
        <authorList>
            <person name="Kizina J."/>
            <person name="Harder J."/>
        </authorList>
    </citation>
    <scope>NUCLEOTIDE SEQUENCE [LARGE SCALE GENOMIC DNA]</scope>
    <source>
        <strain evidence="1 2">SWK21</strain>
    </source>
</reference>
<dbReference type="AlphaFoldDB" id="A0A2G1W548"/>